<keyword evidence="3" id="KW-1185">Reference proteome</keyword>
<keyword evidence="1" id="KW-0732">Signal</keyword>
<dbReference type="NCBIfam" id="NF047412">
    <property type="entry name" value="sig_GCG_CRPN_rpt"/>
    <property type="match status" value="1"/>
</dbReference>
<dbReference type="EMBL" id="BPRA01000001">
    <property type="protein sequence ID" value="GJE53554.1"/>
    <property type="molecule type" value="Genomic_DNA"/>
</dbReference>
<comment type="caution">
    <text evidence="2">The sequence shown here is derived from an EMBL/GenBank/DDBJ whole genome shotgun (WGS) entry which is preliminary data.</text>
</comment>
<feature type="chain" id="PRO_5046891264" description="Sulfur globule protein" evidence="1">
    <location>
        <begin position="26"/>
        <end position="101"/>
    </location>
</feature>
<reference evidence="2" key="2">
    <citation type="submission" date="2021-08" db="EMBL/GenBank/DDBJ databases">
        <authorList>
            <person name="Tani A."/>
            <person name="Ola A."/>
            <person name="Ogura Y."/>
            <person name="Katsura K."/>
            <person name="Hayashi T."/>
        </authorList>
    </citation>
    <scope>NUCLEOTIDE SEQUENCE</scope>
    <source>
        <strain evidence="2">DSM 23674</strain>
    </source>
</reference>
<accession>A0ABQ4THC0</accession>
<name>A0ABQ4THC0_9HYPH</name>
<gene>
    <name evidence="2" type="ORF">EKPJFOCH_0018</name>
</gene>
<evidence type="ECO:0008006" key="4">
    <source>
        <dbReference type="Google" id="ProtNLM"/>
    </source>
</evidence>
<organism evidence="2 3">
    <name type="scientific">Methylobacterium thuringiense</name>
    <dbReference type="NCBI Taxonomy" id="1003091"/>
    <lineage>
        <taxon>Bacteria</taxon>
        <taxon>Pseudomonadati</taxon>
        <taxon>Pseudomonadota</taxon>
        <taxon>Alphaproteobacteria</taxon>
        <taxon>Hyphomicrobiales</taxon>
        <taxon>Methylobacteriaceae</taxon>
        <taxon>Methylobacterium</taxon>
    </lineage>
</organism>
<dbReference type="Proteomes" id="UP001055101">
    <property type="component" value="Unassembled WGS sequence"/>
</dbReference>
<evidence type="ECO:0000256" key="1">
    <source>
        <dbReference type="SAM" id="SignalP"/>
    </source>
</evidence>
<sequence length="101" mass="10675">MTNLKLFVTAATLAGGIGLASAASAAPLSPALLGAVDGAQVERVAGGCGPGFHPNPWGECRPNFYGPRRFYGGPGYGGPYAYYRPRPVYRPYGFYGPRPFF</sequence>
<reference evidence="2" key="1">
    <citation type="journal article" date="2021" name="Front. Microbiol.">
        <title>Comprehensive Comparative Genomics and Phenotyping of Methylobacterium Species.</title>
        <authorList>
            <person name="Alessa O."/>
            <person name="Ogura Y."/>
            <person name="Fujitani Y."/>
            <person name="Takami H."/>
            <person name="Hayashi T."/>
            <person name="Sahin N."/>
            <person name="Tani A."/>
        </authorList>
    </citation>
    <scope>NUCLEOTIDE SEQUENCE</scope>
    <source>
        <strain evidence="2">DSM 23674</strain>
    </source>
</reference>
<evidence type="ECO:0000313" key="3">
    <source>
        <dbReference type="Proteomes" id="UP001055101"/>
    </source>
</evidence>
<dbReference type="InterPro" id="IPR058110">
    <property type="entry name" value="GCG_CRPN_dom"/>
</dbReference>
<feature type="signal peptide" evidence="1">
    <location>
        <begin position="1"/>
        <end position="25"/>
    </location>
</feature>
<proteinExistence type="predicted"/>
<protein>
    <recommendedName>
        <fullName evidence="4">Sulfur globule protein</fullName>
    </recommendedName>
</protein>
<evidence type="ECO:0000313" key="2">
    <source>
        <dbReference type="EMBL" id="GJE53554.1"/>
    </source>
</evidence>
<dbReference type="RefSeq" id="WP_238230286.1">
    <property type="nucleotide sequence ID" value="NZ_BPRA01000001.1"/>
</dbReference>